<protein>
    <submittedName>
        <fullName evidence="1">Uncharacterized protein</fullName>
    </submittedName>
</protein>
<reference evidence="1" key="1">
    <citation type="journal article" date="2018" name="Virology">
        <title>A giant virus infecting green algae encodes key fermentation genes.</title>
        <authorList>
            <person name="Schvarcz C.R."/>
            <person name="Steward G.F."/>
        </authorList>
    </citation>
    <scope>NUCLEOTIDE SEQUENCE [LARGE SCALE GENOMIC DNA]</scope>
</reference>
<dbReference type="Proteomes" id="UP000244773">
    <property type="component" value="Segment"/>
</dbReference>
<sequence length="139" mass="16107">MNKTASIIGVLLLASMVAVSANGPSPKKSLDEHTSCKAAQTCYYSTVCRDWDLDKEHKDDKGIAFRKCFMQCLKDRVPNNKKGNEFMNYVQKVDKWCENKKRDNDAPQGKVRKCVVHKIKKDVCEEYFPSETYDYYYDK</sequence>
<proteinExistence type="predicted"/>
<evidence type="ECO:0000313" key="2">
    <source>
        <dbReference type="Proteomes" id="UP000244773"/>
    </source>
</evidence>
<name>A0A2P0VNK2_9VIRU</name>
<gene>
    <name evidence="1" type="ORF">TetV_405</name>
</gene>
<accession>A0A2P0VNK2</accession>
<keyword evidence="2" id="KW-1185">Reference proteome</keyword>
<evidence type="ECO:0000313" key="1">
    <source>
        <dbReference type="EMBL" id="AUF82487.1"/>
    </source>
</evidence>
<dbReference type="EMBL" id="KY322437">
    <property type="protein sequence ID" value="AUF82487.1"/>
    <property type="molecule type" value="Genomic_DNA"/>
</dbReference>
<organism evidence="1">
    <name type="scientific">Tetraselmis virus 1</name>
    <dbReference type="NCBI Taxonomy" id="2060617"/>
    <lineage>
        <taxon>Viruses</taxon>
        <taxon>Varidnaviria</taxon>
        <taxon>Bamfordvirae</taxon>
        <taxon>Nucleocytoviricota</taxon>
        <taxon>Megaviricetes</taxon>
        <taxon>Imitervirales</taxon>
        <taxon>Allomimiviridae</taxon>
        <taxon>Oceanusvirus</taxon>
        <taxon>Oceanusvirus kaneohense</taxon>
    </lineage>
</organism>